<keyword evidence="2" id="KW-0732">Signal</keyword>
<gene>
    <name evidence="3" type="ORF">BIW11_05264</name>
</gene>
<accession>A0A1V9Y373</accession>
<feature type="signal peptide" evidence="2">
    <location>
        <begin position="1"/>
        <end position="20"/>
    </location>
</feature>
<evidence type="ECO:0000256" key="1">
    <source>
        <dbReference type="SAM" id="MobiDB-lite"/>
    </source>
</evidence>
<comment type="caution">
    <text evidence="3">The sequence shown here is derived from an EMBL/GenBank/DDBJ whole genome shotgun (WGS) entry which is preliminary data.</text>
</comment>
<dbReference type="InParanoid" id="A0A1V9Y373"/>
<evidence type="ECO:0000256" key="2">
    <source>
        <dbReference type="SAM" id="SignalP"/>
    </source>
</evidence>
<feature type="chain" id="PRO_5012054226" evidence="2">
    <location>
        <begin position="21"/>
        <end position="155"/>
    </location>
</feature>
<evidence type="ECO:0000313" key="4">
    <source>
        <dbReference type="Proteomes" id="UP000192247"/>
    </source>
</evidence>
<dbReference type="EMBL" id="MNPL01000307">
    <property type="protein sequence ID" value="OQR80133.1"/>
    <property type="molecule type" value="Genomic_DNA"/>
</dbReference>
<name>A0A1V9Y373_9ACAR</name>
<protein>
    <submittedName>
        <fullName evidence="3">Uncharacterized protein</fullName>
    </submittedName>
</protein>
<organism evidence="3 4">
    <name type="scientific">Tropilaelaps mercedesae</name>
    <dbReference type="NCBI Taxonomy" id="418985"/>
    <lineage>
        <taxon>Eukaryota</taxon>
        <taxon>Metazoa</taxon>
        <taxon>Ecdysozoa</taxon>
        <taxon>Arthropoda</taxon>
        <taxon>Chelicerata</taxon>
        <taxon>Arachnida</taxon>
        <taxon>Acari</taxon>
        <taxon>Parasitiformes</taxon>
        <taxon>Mesostigmata</taxon>
        <taxon>Gamasina</taxon>
        <taxon>Dermanyssoidea</taxon>
        <taxon>Laelapidae</taxon>
        <taxon>Tropilaelaps</taxon>
    </lineage>
</organism>
<evidence type="ECO:0000313" key="3">
    <source>
        <dbReference type="EMBL" id="OQR80133.1"/>
    </source>
</evidence>
<proteinExistence type="predicted"/>
<feature type="region of interest" description="Disordered" evidence="1">
    <location>
        <begin position="23"/>
        <end position="44"/>
    </location>
</feature>
<reference evidence="3 4" key="1">
    <citation type="journal article" date="2017" name="Gigascience">
        <title>Draft genome of the honey bee ectoparasitic mite, Tropilaelaps mercedesae, is shaped by the parasitic life history.</title>
        <authorList>
            <person name="Dong X."/>
            <person name="Armstrong S.D."/>
            <person name="Xia D."/>
            <person name="Makepeace B.L."/>
            <person name="Darby A.C."/>
            <person name="Kadowaki T."/>
        </authorList>
    </citation>
    <scope>NUCLEOTIDE SEQUENCE [LARGE SCALE GENOMIC DNA]</scope>
    <source>
        <strain evidence="3">Wuxi-XJTLU</strain>
    </source>
</reference>
<dbReference type="Proteomes" id="UP000192247">
    <property type="component" value="Unassembled WGS sequence"/>
</dbReference>
<keyword evidence="4" id="KW-1185">Reference proteome</keyword>
<dbReference type="AlphaFoldDB" id="A0A1V9Y373"/>
<sequence>MKSIAIVLLVVAIMSLMATAQQQQRQRGGNGGNNGSDARGDGAHATTTLEDRDQKLLDCLKKMNISLIEAQKIIQFALIREGKDNLSGMSSDQRRKLLDCLTTHGVSTADAHRDLKDIADVLSGHKRRVKATKLSDVVHQGREGETEDSKRSVKS</sequence>